<reference evidence="2" key="1">
    <citation type="submission" date="2018-05" db="EMBL/GenBank/DDBJ databases">
        <authorList>
            <person name="Lanie J.A."/>
            <person name="Ng W.-L."/>
            <person name="Kazmierczak K.M."/>
            <person name="Andrzejewski T.M."/>
            <person name="Davidsen T.M."/>
            <person name="Wayne K.J."/>
            <person name="Tettelin H."/>
            <person name="Glass J.I."/>
            <person name="Rusch D."/>
            <person name="Podicherti R."/>
            <person name="Tsui H.-C.T."/>
            <person name="Winkler M.E."/>
        </authorList>
    </citation>
    <scope>NUCLEOTIDE SEQUENCE</scope>
</reference>
<evidence type="ECO:0000256" key="1">
    <source>
        <dbReference type="SAM" id="Phobius"/>
    </source>
</evidence>
<feature type="transmembrane region" description="Helical" evidence="1">
    <location>
        <begin position="25"/>
        <end position="49"/>
    </location>
</feature>
<name>A0A382ARS5_9ZZZZ</name>
<keyword evidence="1" id="KW-1133">Transmembrane helix</keyword>
<sequence>MIDLITKKLGLSQENSGLNKDNFNLLINTLSSSGIATIVTIAGGLLYFLGMAIPCLSCGPVRVIILSVIAFIANLISIYKKCEPKLDNDTIVNIVKLALIPTVSFMIGYTIIPWILPLPVRFITWIGPGKTLIPAGIGGLLMIITNIVLPKFNIVTNICD</sequence>
<proteinExistence type="predicted"/>
<feature type="transmembrane region" description="Helical" evidence="1">
    <location>
        <begin position="91"/>
        <end position="112"/>
    </location>
</feature>
<organism evidence="2">
    <name type="scientific">marine metagenome</name>
    <dbReference type="NCBI Taxonomy" id="408172"/>
    <lineage>
        <taxon>unclassified sequences</taxon>
        <taxon>metagenomes</taxon>
        <taxon>ecological metagenomes</taxon>
    </lineage>
</organism>
<feature type="transmembrane region" description="Helical" evidence="1">
    <location>
        <begin position="61"/>
        <end position="79"/>
    </location>
</feature>
<evidence type="ECO:0000313" key="2">
    <source>
        <dbReference type="EMBL" id="SVB04196.1"/>
    </source>
</evidence>
<accession>A0A382ARS5</accession>
<gene>
    <name evidence="2" type="ORF">METZ01_LOCUS157050</name>
</gene>
<dbReference type="EMBL" id="UINC01026547">
    <property type="protein sequence ID" value="SVB04196.1"/>
    <property type="molecule type" value="Genomic_DNA"/>
</dbReference>
<keyword evidence="1" id="KW-0812">Transmembrane</keyword>
<feature type="transmembrane region" description="Helical" evidence="1">
    <location>
        <begin position="132"/>
        <end position="149"/>
    </location>
</feature>
<keyword evidence="1" id="KW-0472">Membrane</keyword>
<dbReference type="AlphaFoldDB" id="A0A382ARS5"/>
<protein>
    <submittedName>
        <fullName evidence="2">Uncharacterized protein</fullName>
    </submittedName>
</protein>